<proteinExistence type="predicted"/>
<gene>
    <name evidence="1" type="ORF">PUV54_06505</name>
</gene>
<dbReference type="EMBL" id="CP118166">
    <property type="protein sequence ID" value="WDI32846.1"/>
    <property type="molecule type" value="Genomic_DNA"/>
</dbReference>
<dbReference type="RefSeq" id="WP_274494795.1">
    <property type="nucleotide sequence ID" value="NZ_CP118166.1"/>
</dbReference>
<evidence type="ECO:0000313" key="2">
    <source>
        <dbReference type="Proteomes" id="UP001214043"/>
    </source>
</evidence>
<name>A0AAF0CFW2_9PROT</name>
<protein>
    <submittedName>
        <fullName evidence="1">HEPN domain-containing protein</fullName>
    </submittedName>
</protein>
<evidence type="ECO:0000313" key="1">
    <source>
        <dbReference type="EMBL" id="WDI32846.1"/>
    </source>
</evidence>
<dbReference type="AlphaFoldDB" id="A0AAF0CFW2"/>
<reference evidence="1" key="1">
    <citation type="submission" date="2023-02" db="EMBL/GenBank/DDBJ databases">
        <title>Genome sequence of Hyphococcus flavus.</title>
        <authorList>
            <person name="Rong J.-C."/>
            <person name="Zhao Q."/>
            <person name="Yi M."/>
            <person name="Wu J.-Y."/>
        </authorList>
    </citation>
    <scope>NUCLEOTIDE SEQUENCE</scope>
    <source>
        <strain evidence="1">MCCC 1K03223</strain>
    </source>
</reference>
<sequence length="310" mass="34229">MQDHLNELKQRYAKAVKIKSALKEGCLYFAVGGGLGLKDAANLKIGTTEDGRRVTLRAVELNPLATEAFGATTDHFVVPYMLKHSGLIHSELEVERADLRDSDNIFKQLRPITLCLSLSVEVPIYIPFVLNTSWSSLPAFRNREIEVKLTDSGYEDPISFTGGEITAEVATFVDSKIATIRALLQNNKFQIAVDAYEACLKLGNKKIAIATAWTGIEAIFGISSELKFRTALYAASELAEANDPYITFLDTKALYDLRSKVVHGSSIKEKDLNDAYGKSLGLLLTLLRVVVRRGNLRDISEIEKSILSSK</sequence>
<accession>A0AAF0CFW2</accession>
<dbReference type="KEGG" id="hfl:PUV54_06505"/>
<organism evidence="1 2">
    <name type="scientific">Hyphococcus flavus</name>
    <dbReference type="NCBI Taxonomy" id="1866326"/>
    <lineage>
        <taxon>Bacteria</taxon>
        <taxon>Pseudomonadati</taxon>
        <taxon>Pseudomonadota</taxon>
        <taxon>Alphaproteobacteria</taxon>
        <taxon>Parvularculales</taxon>
        <taxon>Parvularculaceae</taxon>
        <taxon>Hyphococcus</taxon>
    </lineage>
</organism>
<keyword evidence="2" id="KW-1185">Reference proteome</keyword>
<dbReference type="Proteomes" id="UP001214043">
    <property type="component" value="Chromosome"/>
</dbReference>